<dbReference type="EC" id="5.1.3.2" evidence="5 10"/>
<evidence type="ECO:0000256" key="6">
    <source>
        <dbReference type="ARBA" id="ARBA00018569"/>
    </source>
</evidence>
<proteinExistence type="inferred from homology"/>
<dbReference type="PANTHER" id="PTHR43725">
    <property type="entry name" value="UDP-GLUCOSE 4-EPIMERASE"/>
    <property type="match status" value="1"/>
</dbReference>
<dbReference type="InterPro" id="IPR001509">
    <property type="entry name" value="Epimerase_deHydtase"/>
</dbReference>
<dbReference type="PANTHER" id="PTHR43725:SF53">
    <property type="entry name" value="UDP-ARABINOSE 4-EPIMERASE 1"/>
    <property type="match status" value="1"/>
</dbReference>
<evidence type="ECO:0000256" key="2">
    <source>
        <dbReference type="ARBA" id="ARBA00001911"/>
    </source>
</evidence>
<dbReference type="InterPro" id="IPR036291">
    <property type="entry name" value="NAD(P)-bd_dom_sf"/>
</dbReference>
<dbReference type="GO" id="GO:0033499">
    <property type="term" value="P:galactose catabolic process via UDP-galactose, Leloir pathway"/>
    <property type="evidence" value="ECO:0007669"/>
    <property type="project" value="TreeGrafter"/>
</dbReference>
<keyword evidence="9 10" id="KW-0119">Carbohydrate metabolism</keyword>
<comment type="cofactor">
    <cofactor evidence="2 10">
        <name>NAD(+)</name>
        <dbReference type="ChEBI" id="CHEBI:57540"/>
    </cofactor>
</comment>
<dbReference type="Pfam" id="PF01370">
    <property type="entry name" value="Epimerase"/>
    <property type="match status" value="1"/>
</dbReference>
<dbReference type="Gene3D" id="3.90.25.10">
    <property type="entry name" value="UDP-galactose 4-epimerase, domain 1"/>
    <property type="match status" value="1"/>
</dbReference>
<keyword evidence="8 10" id="KW-0413">Isomerase</keyword>
<dbReference type="UniPathway" id="UPA00214"/>
<evidence type="ECO:0000256" key="5">
    <source>
        <dbReference type="ARBA" id="ARBA00013189"/>
    </source>
</evidence>
<dbReference type="InterPro" id="IPR005886">
    <property type="entry name" value="UDP_G4E"/>
</dbReference>
<comment type="caution">
    <text evidence="12">The sequence shown here is derived from an EMBL/GenBank/DDBJ whole genome shotgun (WGS) entry which is preliminary data.</text>
</comment>
<accession>A0A1F5P295</accession>
<dbReference type="CDD" id="cd05247">
    <property type="entry name" value="UDP_G4E_1_SDR_e"/>
    <property type="match status" value="1"/>
</dbReference>
<dbReference type="GO" id="GO:0003978">
    <property type="term" value="F:UDP-glucose 4-epimerase activity"/>
    <property type="evidence" value="ECO:0007669"/>
    <property type="project" value="UniProtKB-UniRule"/>
</dbReference>
<name>A0A1F5P295_9BACT</name>
<evidence type="ECO:0000256" key="3">
    <source>
        <dbReference type="ARBA" id="ARBA00004947"/>
    </source>
</evidence>
<dbReference type="Proteomes" id="UP000176339">
    <property type="component" value="Unassembled WGS sequence"/>
</dbReference>
<sequence>MKKIKKILVTGGAGYIGSHAVKQLQENGCEVVVLDNLSTGRKEAVGGAKIVVGDLADHKLLDRVFAEERFDAVMHFAASVIVEESVANPAKYYENNVVASINLASAMVRAGVSRLVFSSSAAVYGEPEKNPIDENAPCAPTNPYGETKLVFENILKWYSAAFGLSSVSLRYFNAAGAWPEAGLGYNPSLEHTHLIPRVLDAALGKSAEIEVFGNDYDTADGTCVRDYVHVLDLAEAHLLALKKLETDSGVSIYNVGTGRGHSVLEIIDEAMEITGRMVPMKITGRRPGDPSRLVANSDKLQRELGWKPQHDLRSIIQSSWDWQKNA</sequence>
<comment type="pathway">
    <text evidence="3 10">Carbohydrate metabolism; galactose metabolism.</text>
</comment>
<comment type="subunit">
    <text evidence="10">Homodimer.</text>
</comment>
<evidence type="ECO:0000259" key="11">
    <source>
        <dbReference type="Pfam" id="PF01370"/>
    </source>
</evidence>
<evidence type="ECO:0000256" key="8">
    <source>
        <dbReference type="ARBA" id="ARBA00023235"/>
    </source>
</evidence>
<evidence type="ECO:0000256" key="7">
    <source>
        <dbReference type="ARBA" id="ARBA00023027"/>
    </source>
</evidence>
<evidence type="ECO:0000256" key="4">
    <source>
        <dbReference type="ARBA" id="ARBA00007637"/>
    </source>
</evidence>
<comment type="catalytic activity">
    <reaction evidence="1 10">
        <text>UDP-alpha-D-glucose = UDP-alpha-D-galactose</text>
        <dbReference type="Rhea" id="RHEA:22168"/>
        <dbReference type="ChEBI" id="CHEBI:58885"/>
        <dbReference type="ChEBI" id="CHEBI:66914"/>
        <dbReference type="EC" id="5.1.3.2"/>
    </reaction>
</comment>
<protein>
    <recommendedName>
        <fullName evidence="6 10">UDP-glucose 4-epimerase</fullName>
        <ecNumber evidence="5 10">5.1.3.2</ecNumber>
    </recommendedName>
</protein>
<dbReference type="SUPFAM" id="SSF51735">
    <property type="entry name" value="NAD(P)-binding Rossmann-fold domains"/>
    <property type="match status" value="1"/>
</dbReference>
<organism evidence="12 13">
    <name type="scientific">Candidatus Doudnabacteria bacterium RIFCSPHIGHO2_01_FULL_49_9</name>
    <dbReference type="NCBI Taxonomy" id="1817827"/>
    <lineage>
        <taxon>Bacteria</taxon>
        <taxon>Candidatus Doudnaibacteriota</taxon>
    </lineage>
</organism>
<evidence type="ECO:0000256" key="9">
    <source>
        <dbReference type="ARBA" id="ARBA00023277"/>
    </source>
</evidence>
<dbReference type="Gene3D" id="3.40.50.720">
    <property type="entry name" value="NAD(P)-binding Rossmann-like Domain"/>
    <property type="match status" value="1"/>
</dbReference>
<keyword evidence="7 10" id="KW-0520">NAD</keyword>
<dbReference type="EMBL" id="MFEN01000030">
    <property type="protein sequence ID" value="OGE83998.1"/>
    <property type="molecule type" value="Genomic_DNA"/>
</dbReference>
<evidence type="ECO:0000256" key="10">
    <source>
        <dbReference type="RuleBase" id="RU366046"/>
    </source>
</evidence>
<comment type="similarity">
    <text evidence="4 10">Belongs to the NAD(P)-dependent epimerase/dehydratase family.</text>
</comment>
<gene>
    <name evidence="12" type="ORF">A2846_03090</name>
</gene>
<reference evidence="12 13" key="1">
    <citation type="journal article" date="2016" name="Nat. Commun.">
        <title>Thousands of microbial genomes shed light on interconnected biogeochemical processes in an aquifer system.</title>
        <authorList>
            <person name="Anantharaman K."/>
            <person name="Brown C.T."/>
            <person name="Hug L.A."/>
            <person name="Sharon I."/>
            <person name="Castelle C.J."/>
            <person name="Probst A.J."/>
            <person name="Thomas B.C."/>
            <person name="Singh A."/>
            <person name="Wilkins M.J."/>
            <person name="Karaoz U."/>
            <person name="Brodie E.L."/>
            <person name="Williams K.H."/>
            <person name="Hubbard S.S."/>
            <person name="Banfield J.F."/>
        </authorList>
    </citation>
    <scope>NUCLEOTIDE SEQUENCE [LARGE SCALE GENOMIC DNA]</scope>
</reference>
<evidence type="ECO:0000256" key="1">
    <source>
        <dbReference type="ARBA" id="ARBA00000083"/>
    </source>
</evidence>
<evidence type="ECO:0000313" key="12">
    <source>
        <dbReference type="EMBL" id="OGE83998.1"/>
    </source>
</evidence>
<dbReference type="NCBIfam" id="TIGR01179">
    <property type="entry name" value="galE"/>
    <property type="match status" value="1"/>
</dbReference>
<feature type="domain" description="NAD-dependent epimerase/dehydratase" evidence="11">
    <location>
        <begin position="7"/>
        <end position="256"/>
    </location>
</feature>
<dbReference type="AlphaFoldDB" id="A0A1F5P295"/>
<evidence type="ECO:0000313" key="13">
    <source>
        <dbReference type="Proteomes" id="UP000176339"/>
    </source>
</evidence>